<name>A0ABM8VWE4_GIGMA</name>
<dbReference type="EMBL" id="CAJVQB010000068">
    <property type="protein sequence ID" value="CAG8463045.1"/>
    <property type="molecule type" value="Genomic_DNA"/>
</dbReference>
<evidence type="ECO:0000313" key="1">
    <source>
        <dbReference type="EMBL" id="CAG8463045.1"/>
    </source>
</evidence>
<reference evidence="1 2" key="1">
    <citation type="submission" date="2021-06" db="EMBL/GenBank/DDBJ databases">
        <authorList>
            <person name="Kallberg Y."/>
            <person name="Tangrot J."/>
            <person name="Rosling A."/>
        </authorList>
    </citation>
    <scope>NUCLEOTIDE SEQUENCE [LARGE SCALE GENOMIC DNA]</scope>
    <source>
        <strain evidence="1 2">120-4 pot B 10/14</strain>
    </source>
</reference>
<comment type="caution">
    <text evidence="1">The sequence shown here is derived from an EMBL/GenBank/DDBJ whole genome shotgun (WGS) entry which is preliminary data.</text>
</comment>
<keyword evidence="2" id="KW-1185">Reference proteome</keyword>
<protein>
    <submittedName>
        <fullName evidence="1">39499_t:CDS:1</fullName>
    </submittedName>
</protein>
<dbReference type="Proteomes" id="UP000789901">
    <property type="component" value="Unassembled WGS sequence"/>
</dbReference>
<evidence type="ECO:0000313" key="2">
    <source>
        <dbReference type="Proteomes" id="UP000789901"/>
    </source>
</evidence>
<sequence length="237" mass="27288">MTQKKVKVISDMPTELIKYKMIGEKLLPKKLLIRLYDIEKHSLGSIENNQNIKNYAILSYVREVYYKDDYNNEENKLFMNLYDSLDIIKTREKNNALDAIYSVLEALLNVAKTAVKNGYLEPLVWHGEGDRISVECGECRENKNLCGKSGECKNIENVKFDEKNNLIDLVKIKGIKHSIIEIGAEPTRLEDELTNKHHFTRIVKLVDNKAKIRLVGTLETLKKIRAGDILLVPNKKE</sequence>
<proteinExistence type="predicted"/>
<organism evidence="1 2">
    <name type="scientific">Gigaspora margarita</name>
    <dbReference type="NCBI Taxonomy" id="4874"/>
    <lineage>
        <taxon>Eukaryota</taxon>
        <taxon>Fungi</taxon>
        <taxon>Fungi incertae sedis</taxon>
        <taxon>Mucoromycota</taxon>
        <taxon>Glomeromycotina</taxon>
        <taxon>Glomeromycetes</taxon>
        <taxon>Diversisporales</taxon>
        <taxon>Gigasporaceae</taxon>
        <taxon>Gigaspora</taxon>
    </lineage>
</organism>
<gene>
    <name evidence="1" type="ORF">GMARGA_LOCUS403</name>
</gene>
<accession>A0ABM8VWE4</accession>